<evidence type="ECO:0000256" key="3">
    <source>
        <dbReference type="ARBA" id="ARBA00022729"/>
    </source>
</evidence>
<feature type="domain" description="SusD-like N-terminal" evidence="7">
    <location>
        <begin position="26"/>
        <end position="218"/>
    </location>
</feature>
<keyword evidence="3" id="KW-0732">Signal</keyword>
<comment type="subcellular location">
    <subcellularLocation>
        <location evidence="1">Cell outer membrane</location>
    </subcellularLocation>
</comment>
<reference evidence="8 9" key="1">
    <citation type="submission" date="2017-11" db="EMBL/GenBank/DDBJ databases">
        <title>Genomic Encyclopedia of Archaeal and Bacterial Type Strains, Phase II (KMG-II): From Individual Species to Whole Genera.</title>
        <authorList>
            <person name="Goeker M."/>
        </authorList>
    </citation>
    <scope>NUCLEOTIDE SEQUENCE [LARGE SCALE GENOMIC DNA]</scope>
    <source>
        <strain evidence="8 9">DSM 28175</strain>
    </source>
</reference>
<dbReference type="EMBL" id="PGFJ01000001">
    <property type="protein sequence ID" value="PJJ83561.1"/>
    <property type="molecule type" value="Genomic_DNA"/>
</dbReference>
<evidence type="ECO:0000256" key="1">
    <source>
        <dbReference type="ARBA" id="ARBA00004442"/>
    </source>
</evidence>
<feature type="domain" description="RagB/SusD" evidence="6">
    <location>
        <begin position="292"/>
        <end position="611"/>
    </location>
</feature>
<keyword evidence="9" id="KW-1185">Reference proteome</keyword>
<dbReference type="RefSeq" id="WP_100339815.1">
    <property type="nucleotide sequence ID" value="NZ_PGFJ01000001.1"/>
</dbReference>
<dbReference type="SUPFAM" id="SSF48452">
    <property type="entry name" value="TPR-like"/>
    <property type="match status" value="1"/>
</dbReference>
<organism evidence="8 9">
    <name type="scientific">Mucilaginibacter auburnensis</name>
    <dbReference type="NCBI Taxonomy" id="1457233"/>
    <lineage>
        <taxon>Bacteria</taxon>
        <taxon>Pseudomonadati</taxon>
        <taxon>Bacteroidota</taxon>
        <taxon>Sphingobacteriia</taxon>
        <taxon>Sphingobacteriales</taxon>
        <taxon>Sphingobacteriaceae</taxon>
        <taxon>Mucilaginibacter</taxon>
    </lineage>
</organism>
<evidence type="ECO:0000256" key="5">
    <source>
        <dbReference type="ARBA" id="ARBA00023237"/>
    </source>
</evidence>
<evidence type="ECO:0000259" key="7">
    <source>
        <dbReference type="Pfam" id="PF14322"/>
    </source>
</evidence>
<gene>
    <name evidence="8" type="ORF">CLV57_0546</name>
</gene>
<evidence type="ECO:0000256" key="2">
    <source>
        <dbReference type="ARBA" id="ARBA00006275"/>
    </source>
</evidence>
<name>A0A2H9VRX1_9SPHI</name>
<protein>
    <submittedName>
        <fullName evidence="8">Putative outer membrane starch-binding protein</fullName>
    </submittedName>
</protein>
<dbReference type="Pfam" id="PF14322">
    <property type="entry name" value="SusD-like_3"/>
    <property type="match status" value="1"/>
</dbReference>
<keyword evidence="4" id="KW-0472">Membrane</keyword>
<dbReference type="Proteomes" id="UP000242687">
    <property type="component" value="Unassembled WGS sequence"/>
</dbReference>
<dbReference type="OrthoDB" id="5694214at2"/>
<dbReference type="Gene3D" id="1.25.40.390">
    <property type="match status" value="1"/>
</dbReference>
<evidence type="ECO:0000256" key="4">
    <source>
        <dbReference type="ARBA" id="ARBA00023136"/>
    </source>
</evidence>
<dbReference type="Pfam" id="PF07980">
    <property type="entry name" value="SusD_RagB"/>
    <property type="match status" value="1"/>
</dbReference>
<dbReference type="AlphaFoldDB" id="A0A2H9VRX1"/>
<evidence type="ECO:0000313" key="8">
    <source>
        <dbReference type="EMBL" id="PJJ83561.1"/>
    </source>
</evidence>
<comment type="caution">
    <text evidence="8">The sequence shown here is derived from an EMBL/GenBank/DDBJ whole genome shotgun (WGS) entry which is preliminary data.</text>
</comment>
<dbReference type="InterPro" id="IPR012944">
    <property type="entry name" value="SusD_RagB_dom"/>
</dbReference>
<evidence type="ECO:0000313" key="9">
    <source>
        <dbReference type="Proteomes" id="UP000242687"/>
    </source>
</evidence>
<comment type="similarity">
    <text evidence="2">Belongs to the SusD family.</text>
</comment>
<sequence length="612" mass="69489">MKYRKIILLLLCVIINVINGCKEDKWLERQPRNILTDDQVWKDPILIQALLANYYDRLPSLQGVFSSTGASEYDDAMWSGHLDQNGRNDFAFGDSFGRYWDYTLIRDINLTLENIAQYSGTIGEVKRKQFNAELRFMRAFIYFELVKRMGGVPLVTKQLIYNYSGDATPLQVPRSKESEIYDFVFSETEAIKEDFAETGSSRTRANKFITLALQSRAMLYAASTAKYNSLTTNISLPGGEVGIPVEKANDYYQKSLTASQAIIASPNYALYNTAGTSRGENFYKLLMDKSSKEIIFAKDFATGKVHGFTYDNVVRSFRADIEGSSMISPSLSLVESYDYLDGTKGTLRDKDVNGDYIVYNSMSDIFANKDGRLAGTVVLPGSSFRGAQIDVQAGVAQWVNGAYQLRTGTLGSIFTDGKKLTGFDGPRIDDQYVSATGFYLRKYVSENSQDGVRPSLASNWWSWFRLGEIYLNAAEAAHELGISTAKDYINTLREVHGGFPPNSITTLTNDIIRNERRIELAFEDHRYFDLKRWRIAHQVWNGSETDPNAVVWGLYPYRISRPGHPDDGKFLFQRTRSVRFRRARFFQLLNYYSSIDQAVLNNNPKLVRNPFH</sequence>
<proteinExistence type="inferred from homology"/>
<dbReference type="InterPro" id="IPR033985">
    <property type="entry name" value="SusD-like_N"/>
</dbReference>
<dbReference type="InterPro" id="IPR011990">
    <property type="entry name" value="TPR-like_helical_dom_sf"/>
</dbReference>
<dbReference type="GO" id="GO:0009279">
    <property type="term" value="C:cell outer membrane"/>
    <property type="evidence" value="ECO:0007669"/>
    <property type="project" value="UniProtKB-SubCell"/>
</dbReference>
<evidence type="ECO:0000259" key="6">
    <source>
        <dbReference type="Pfam" id="PF07980"/>
    </source>
</evidence>
<accession>A0A2H9VRX1</accession>
<keyword evidence="5" id="KW-0998">Cell outer membrane</keyword>